<dbReference type="GeneID" id="87948583"/>
<accession>A0AAX4IUV7</accession>
<organism evidence="2 3">
    <name type="scientific">Colletotrichum destructivum</name>
    <dbReference type="NCBI Taxonomy" id="34406"/>
    <lineage>
        <taxon>Eukaryota</taxon>
        <taxon>Fungi</taxon>
        <taxon>Dikarya</taxon>
        <taxon>Ascomycota</taxon>
        <taxon>Pezizomycotina</taxon>
        <taxon>Sordariomycetes</taxon>
        <taxon>Hypocreomycetidae</taxon>
        <taxon>Glomerellales</taxon>
        <taxon>Glomerellaceae</taxon>
        <taxon>Colletotrichum</taxon>
        <taxon>Colletotrichum destructivum species complex</taxon>
    </lineage>
</organism>
<reference evidence="3" key="1">
    <citation type="journal article" date="2023" name="bioRxiv">
        <title>Complete genome of the Medicago anthracnose fungus, Colletotrichum destructivum, reveals a mini-chromosome-like region within a core chromosome.</title>
        <authorList>
            <person name="Lapalu N."/>
            <person name="Simon A."/>
            <person name="Lu A."/>
            <person name="Plaumann P.-L."/>
            <person name="Amselem J."/>
            <person name="Pigne S."/>
            <person name="Auger A."/>
            <person name="Koch C."/>
            <person name="Dallery J.-F."/>
            <person name="O'Connell R.J."/>
        </authorList>
    </citation>
    <scope>NUCLEOTIDE SEQUENCE [LARGE SCALE GENOMIC DNA]</scope>
    <source>
        <strain evidence="3">CBS 520.97</strain>
    </source>
</reference>
<keyword evidence="3" id="KW-1185">Reference proteome</keyword>
<proteinExistence type="predicted"/>
<protein>
    <submittedName>
        <fullName evidence="2">Uncharacterized protein</fullName>
    </submittedName>
</protein>
<evidence type="ECO:0000313" key="3">
    <source>
        <dbReference type="Proteomes" id="UP001322277"/>
    </source>
</evidence>
<evidence type="ECO:0000313" key="2">
    <source>
        <dbReference type="EMBL" id="WQF87069.1"/>
    </source>
</evidence>
<dbReference type="Proteomes" id="UP001322277">
    <property type="component" value="Chromosome 8"/>
</dbReference>
<feature type="region of interest" description="Disordered" evidence="1">
    <location>
        <begin position="24"/>
        <end position="59"/>
    </location>
</feature>
<dbReference type="RefSeq" id="XP_062784290.1">
    <property type="nucleotide sequence ID" value="XM_062928239.1"/>
</dbReference>
<gene>
    <name evidence="2" type="ORF">CDEST_12083</name>
</gene>
<evidence type="ECO:0000256" key="1">
    <source>
        <dbReference type="SAM" id="MobiDB-lite"/>
    </source>
</evidence>
<name>A0AAX4IUV7_9PEZI</name>
<dbReference type="EMBL" id="CP137312">
    <property type="protein sequence ID" value="WQF87069.1"/>
    <property type="molecule type" value="Genomic_DNA"/>
</dbReference>
<dbReference type="KEGG" id="cdet:87948583"/>
<sequence length="59" mass="6201">MLLYANCLVPQGCNETVVRERTAVGTPATSGQATEDAPLQAGLGRSWLPAPTSTDLDKQ</sequence>
<dbReference type="AlphaFoldDB" id="A0AAX4IUV7"/>